<dbReference type="OrthoDB" id="5419903at2"/>
<gene>
    <name evidence="1" type="ORF">SAMN02746041_03130</name>
</gene>
<dbReference type="Proteomes" id="UP000192783">
    <property type="component" value="Unassembled WGS sequence"/>
</dbReference>
<reference evidence="1 2" key="1">
    <citation type="submission" date="2017-04" db="EMBL/GenBank/DDBJ databases">
        <authorList>
            <person name="Afonso C.L."/>
            <person name="Miller P.J."/>
            <person name="Scott M.A."/>
            <person name="Spackman E."/>
            <person name="Goraichik I."/>
            <person name="Dimitrov K.M."/>
            <person name="Suarez D.L."/>
            <person name="Swayne D.E."/>
        </authorList>
    </citation>
    <scope>NUCLEOTIDE SEQUENCE [LARGE SCALE GENOMIC DNA]</scope>
    <source>
        <strain evidence="1 2">DSM 13146</strain>
    </source>
</reference>
<dbReference type="AlphaFoldDB" id="A0A1W1XVR3"/>
<keyword evidence="2" id="KW-1185">Reference proteome</keyword>
<sequence length="61" mass="6812">MTSVQNRQTGGGQVRVTTTMINNKGQMIHIRNTSEPKPIHVEIYNALGLPRSPLKRILSID</sequence>
<protein>
    <submittedName>
        <fullName evidence="1">Uncharacterized protein</fullName>
    </submittedName>
</protein>
<dbReference type="RefSeq" id="WP_084059017.1">
    <property type="nucleotide sequence ID" value="NZ_FWXF01000025.1"/>
</dbReference>
<organism evidence="1 2">
    <name type="scientific">Desulfacinum hydrothermale DSM 13146</name>
    <dbReference type="NCBI Taxonomy" id="1121390"/>
    <lineage>
        <taxon>Bacteria</taxon>
        <taxon>Pseudomonadati</taxon>
        <taxon>Thermodesulfobacteriota</taxon>
        <taxon>Syntrophobacteria</taxon>
        <taxon>Syntrophobacterales</taxon>
        <taxon>Syntrophobacteraceae</taxon>
        <taxon>Desulfacinum</taxon>
    </lineage>
</organism>
<name>A0A1W1XVR3_9BACT</name>
<evidence type="ECO:0000313" key="2">
    <source>
        <dbReference type="Proteomes" id="UP000192783"/>
    </source>
</evidence>
<dbReference type="EMBL" id="FWXF01000025">
    <property type="protein sequence ID" value="SMC27945.1"/>
    <property type="molecule type" value="Genomic_DNA"/>
</dbReference>
<accession>A0A1W1XVR3</accession>
<evidence type="ECO:0000313" key="1">
    <source>
        <dbReference type="EMBL" id="SMC27945.1"/>
    </source>
</evidence>
<proteinExistence type="predicted"/>